<organism evidence="2 3">
    <name type="scientific">Mucilaginibacter ginsenosidivorans</name>
    <dbReference type="NCBI Taxonomy" id="398053"/>
    <lineage>
        <taxon>Bacteria</taxon>
        <taxon>Pseudomonadati</taxon>
        <taxon>Bacteroidota</taxon>
        <taxon>Sphingobacteriia</taxon>
        <taxon>Sphingobacteriales</taxon>
        <taxon>Sphingobacteriaceae</taxon>
        <taxon>Mucilaginibacter</taxon>
    </lineage>
</organism>
<dbReference type="PANTHER" id="PTHR43830:SF3">
    <property type="entry name" value="PROTEIN PSP1"/>
    <property type="match status" value="1"/>
</dbReference>
<dbReference type="Proteomes" id="UP000321479">
    <property type="component" value="Chromosome"/>
</dbReference>
<gene>
    <name evidence="2" type="ORF">FRZ54_06970</name>
</gene>
<feature type="domain" description="PSP1 C-terminal" evidence="1">
    <location>
        <begin position="112"/>
        <end position="197"/>
    </location>
</feature>
<evidence type="ECO:0000313" key="3">
    <source>
        <dbReference type="Proteomes" id="UP000321479"/>
    </source>
</evidence>
<reference evidence="2 3" key="1">
    <citation type="journal article" date="2017" name="Curr. Microbiol.">
        <title>Mucilaginibacter ginsenosidivorans sp. nov., Isolated from Soil of Ginseng Field.</title>
        <authorList>
            <person name="Kim M.M."/>
            <person name="Siddiqi M.Z."/>
            <person name="Im W.T."/>
        </authorList>
    </citation>
    <scope>NUCLEOTIDE SEQUENCE [LARGE SCALE GENOMIC DNA]</scope>
    <source>
        <strain evidence="2 3">Gsoil 3017</strain>
    </source>
</reference>
<dbReference type="Pfam" id="PF04468">
    <property type="entry name" value="PSP1"/>
    <property type="match status" value="1"/>
</dbReference>
<sequence>MIKMDNINREFMPRGGAVLPASGYFGQSDAYDWVSVTNIPDDNQQTNIVEIQFKGHRKEFYINRKNLPLRNRELVVVSGAHRGYDIGQVSLTGPIVLLQLKKKKIAASDVVKMLYRIATAEDLQQCKTVKAAEKNALLVARVTASEIGLSMKFCDADFQADGQMVTFYYTAKSRVDFRELIKILNKRLQVYIKMHQIGLLEESRRLGSIGPCGKAWCCHTWSARLSEEEIRPIIYTAGGVNRLRKSTEGKFECYIRD</sequence>
<evidence type="ECO:0000259" key="1">
    <source>
        <dbReference type="PROSITE" id="PS51411"/>
    </source>
</evidence>
<dbReference type="InterPro" id="IPR007557">
    <property type="entry name" value="PSP1_C"/>
</dbReference>
<dbReference type="PANTHER" id="PTHR43830">
    <property type="entry name" value="PROTEIN PSP1"/>
    <property type="match status" value="1"/>
</dbReference>
<protein>
    <recommendedName>
        <fullName evidence="1">PSP1 C-terminal domain-containing protein</fullName>
    </recommendedName>
</protein>
<proteinExistence type="predicted"/>
<dbReference type="PROSITE" id="PS51411">
    <property type="entry name" value="PSP1_C"/>
    <property type="match status" value="1"/>
</dbReference>
<dbReference type="NCBIfam" id="NF041131">
    <property type="entry name" value="RicT_YaaT_fam"/>
    <property type="match status" value="1"/>
</dbReference>
<dbReference type="GO" id="GO:0005737">
    <property type="term" value="C:cytoplasm"/>
    <property type="evidence" value="ECO:0007669"/>
    <property type="project" value="TreeGrafter"/>
</dbReference>
<accession>A0A5B8UTK0</accession>
<dbReference type="AlphaFoldDB" id="A0A5B8UTK0"/>
<dbReference type="KEGG" id="mgin:FRZ54_06970"/>
<dbReference type="EMBL" id="CP042436">
    <property type="protein sequence ID" value="QEC62334.1"/>
    <property type="molecule type" value="Genomic_DNA"/>
</dbReference>
<evidence type="ECO:0000313" key="2">
    <source>
        <dbReference type="EMBL" id="QEC62334.1"/>
    </source>
</evidence>
<name>A0A5B8UTK0_9SPHI</name>
<dbReference type="OrthoDB" id="9779344at2"/>
<keyword evidence="3" id="KW-1185">Reference proteome</keyword>
<dbReference type="InterPro" id="IPR047767">
    <property type="entry name" value="PSP1-like"/>
</dbReference>